<dbReference type="Proteomes" id="UP001201980">
    <property type="component" value="Unassembled WGS sequence"/>
</dbReference>
<evidence type="ECO:0008006" key="4">
    <source>
        <dbReference type="Google" id="ProtNLM"/>
    </source>
</evidence>
<feature type="region of interest" description="Disordered" evidence="1">
    <location>
        <begin position="619"/>
        <end position="640"/>
    </location>
</feature>
<comment type="caution">
    <text evidence="2">The sequence shown here is derived from an EMBL/GenBank/DDBJ whole genome shotgun (WGS) entry which is preliminary data.</text>
</comment>
<gene>
    <name evidence="2" type="ORF">MKZ38_002860</name>
</gene>
<proteinExistence type="predicted"/>
<reference evidence="2" key="1">
    <citation type="submission" date="2022-07" db="EMBL/GenBank/DDBJ databases">
        <title>Draft genome sequence of Zalerion maritima ATCC 34329, a (micro)plastics degrading marine fungus.</title>
        <authorList>
            <person name="Paco A."/>
            <person name="Goncalves M.F.M."/>
            <person name="Rocha-Santos T.A.P."/>
            <person name="Alves A."/>
        </authorList>
    </citation>
    <scope>NUCLEOTIDE SEQUENCE</scope>
    <source>
        <strain evidence="2">ATCC 34329</strain>
    </source>
</reference>
<evidence type="ECO:0000256" key="1">
    <source>
        <dbReference type="SAM" id="MobiDB-lite"/>
    </source>
</evidence>
<evidence type="ECO:0000313" key="3">
    <source>
        <dbReference type="Proteomes" id="UP001201980"/>
    </source>
</evidence>
<name>A0AAD5WWQ7_9PEZI</name>
<accession>A0AAD5WWQ7</accession>
<dbReference type="EMBL" id="JAKWBI020000018">
    <property type="protein sequence ID" value="KAJ2906145.1"/>
    <property type="molecule type" value="Genomic_DNA"/>
</dbReference>
<dbReference type="Gene3D" id="1.10.510.10">
    <property type="entry name" value="Transferase(Phosphotransferase) domain 1"/>
    <property type="match status" value="1"/>
</dbReference>
<sequence>MDDRIAKLERLLEEEQRRREHTEDLAKESEPHTLQQYVEAYHSLSVTIRVVTDPSSITQGDITNPTGRSFPQRIVPWDSFVMRQKEIWDRLSIDSSFHSQPGTVTFESHTNLGKANNLSESIEHISIGEHDAGATTTSDGRNVPALAIENKAPHKLNRDKIVTGLESEIQPERNVINKNGEGFVFASRSLVATIATQLFSYGQKRGDDFARGLQSVASMRVLTSTYHESTDFAEMVSKQSGAYCQFGLEIMGVGASGQVYEVDEHIVLKSCRVFEPLDSDASPKEKWLYASDSIFHFNLIKDERTVFRLLEQRPHPNIVEAIDIGHAEGIYLRKYLSLGIAHSDVRIDNVLIDTQGRAVLCDFSASSLFGLPNTAYPHPGLPVPLNGLAETLSDATDRFAMASLIFRMETGAEPKLSVNDYGTLFLPQIRTGHVGIDSMVTKAWLGEYSSTAQMLEHAASFREESRDVHNPMTHPVSKDTLRDRVRQWRKDREEQYGSVLRALPKKKQLKSLADHYGWDMDEEARCNLELPHMWDTSVGGCGSFPWLPAAKALGGSLHNELVDVVAIKCGIRASTTPLANGEPQPIPGNGAVDAQQIRMDNSGDMMPAKVGLAELNKRAPEGKARAPAAEMPNDSRPRRKGAAFVSGQIVSAPHRDCTATFSFPNKFDC</sequence>
<dbReference type="SUPFAM" id="SSF56112">
    <property type="entry name" value="Protein kinase-like (PK-like)"/>
    <property type="match status" value="1"/>
</dbReference>
<protein>
    <recommendedName>
        <fullName evidence="4">Protein kinase domain-containing protein</fullName>
    </recommendedName>
</protein>
<keyword evidence="3" id="KW-1185">Reference proteome</keyword>
<evidence type="ECO:0000313" key="2">
    <source>
        <dbReference type="EMBL" id="KAJ2906145.1"/>
    </source>
</evidence>
<organism evidence="2 3">
    <name type="scientific">Zalerion maritima</name>
    <dbReference type="NCBI Taxonomy" id="339359"/>
    <lineage>
        <taxon>Eukaryota</taxon>
        <taxon>Fungi</taxon>
        <taxon>Dikarya</taxon>
        <taxon>Ascomycota</taxon>
        <taxon>Pezizomycotina</taxon>
        <taxon>Sordariomycetes</taxon>
        <taxon>Lulworthiomycetidae</taxon>
        <taxon>Lulworthiales</taxon>
        <taxon>Lulworthiaceae</taxon>
        <taxon>Zalerion</taxon>
    </lineage>
</organism>
<dbReference type="AlphaFoldDB" id="A0AAD5WWQ7"/>
<dbReference type="InterPro" id="IPR011009">
    <property type="entry name" value="Kinase-like_dom_sf"/>
</dbReference>